<evidence type="ECO:0000313" key="4">
    <source>
        <dbReference type="Proteomes" id="UP001642409"/>
    </source>
</evidence>
<evidence type="ECO:0000313" key="2">
    <source>
        <dbReference type="EMBL" id="CAI9951160.1"/>
    </source>
</evidence>
<keyword evidence="1" id="KW-0472">Membrane</keyword>
<reference evidence="3 4" key="2">
    <citation type="submission" date="2024-07" db="EMBL/GenBank/DDBJ databases">
        <authorList>
            <person name="Akdeniz Z."/>
        </authorList>
    </citation>
    <scope>NUCLEOTIDE SEQUENCE [LARGE SCALE GENOMIC DNA]</scope>
</reference>
<sequence>MTKYSDYDSCYNCKDVKSSTGYYVYQCTPYETETDMFWWYFCVVLSLLAAATKRSNKDTLFKEISMVRLHKPKLIRTQQIQSKEVQGLSLYIILVYHPNLSTNHRQSVVINLQSVGISSCEHFSSCHINAYDVE</sequence>
<keyword evidence="1" id="KW-1133">Transmembrane helix</keyword>
<gene>
    <name evidence="3" type="ORF">HINF_LOCUS33274</name>
    <name evidence="2" type="ORF">HINF_LOCUS38805</name>
</gene>
<dbReference type="EMBL" id="CAXDID020000115">
    <property type="protein sequence ID" value="CAL6030397.1"/>
    <property type="molecule type" value="Genomic_DNA"/>
</dbReference>
<dbReference type="Proteomes" id="UP001642409">
    <property type="component" value="Unassembled WGS sequence"/>
</dbReference>
<feature type="transmembrane region" description="Helical" evidence="1">
    <location>
        <begin position="36"/>
        <end position="52"/>
    </location>
</feature>
<keyword evidence="4" id="KW-1185">Reference proteome</keyword>
<protein>
    <submittedName>
        <fullName evidence="3">Hypothetical_protein</fullName>
    </submittedName>
</protein>
<evidence type="ECO:0000313" key="3">
    <source>
        <dbReference type="EMBL" id="CAL6030397.1"/>
    </source>
</evidence>
<evidence type="ECO:0000256" key="1">
    <source>
        <dbReference type="SAM" id="Phobius"/>
    </source>
</evidence>
<keyword evidence="1" id="KW-0812">Transmembrane</keyword>
<accession>A0AA86UBF6</accession>
<dbReference type="EMBL" id="CATOUU010000822">
    <property type="protein sequence ID" value="CAI9951160.1"/>
    <property type="molecule type" value="Genomic_DNA"/>
</dbReference>
<comment type="caution">
    <text evidence="2">The sequence shown here is derived from an EMBL/GenBank/DDBJ whole genome shotgun (WGS) entry which is preliminary data.</text>
</comment>
<reference evidence="2" key="1">
    <citation type="submission" date="2023-06" db="EMBL/GenBank/DDBJ databases">
        <authorList>
            <person name="Kurt Z."/>
        </authorList>
    </citation>
    <scope>NUCLEOTIDE SEQUENCE</scope>
</reference>
<proteinExistence type="predicted"/>
<organism evidence="2">
    <name type="scientific">Hexamita inflata</name>
    <dbReference type="NCBI Taxonomy" id="28002"/>
    <lineage>
        <taxon>Eukaryota</taxon>
        <taxon>Metamonada</taxon>
        <taxon>Diplomonadida</taxon>
        <taxon>Hexamitidae</taxon>
        <taxon>Hexamitinae</taxon>
        <taxon>Hexamita</taxon>
    </lineage>
</organism>
<dbReference type="AlphaFoldDB" id="A0AA86UBF6"/>
<name>A0AA86UBF6_9EUKA</name>